<keyword evidence="7" id="KW-1185">Reference proteome</keyword>
<dbReference type="InterPro" id="IPR003593">
    <property type="entry name" value="AAA+_ATPase"/>
</dbReference>
<dbReference type="Gene3D" id="3.40.50.300">
    <property type="entry name" value="P-loop containing nucleotide triphosphate hydrolases"/>
    <property type="match status" value="1"/>
</dbReference>
<dbReference type="PANTHER" id="PTHR43335">
    <property type="entry name" value="ABC TRANSPORTER, ATP-BINDING PROTEIN"/>
    <property type="match status" value="1"/>
</dbReference>
<dbReference type="EMBL" id="SSWH01000023">
    <property type="protein sequence ID" value="THJ64612.1"/>
    <property type="molecule type" value="Genomic_DNA"/>
</dbReference>
<evidence type="ECO:0000313" key="6">
    <source>
        <dbReference type="EMBL" id="THJ64612.1"/>
    </source>
</evidence>
<dbReference type="InterPro" id="IPR027417">
    <property type="entry name" value="P-loop_NTPase"/>
</dbReference>
<keyword evidence="4 6" id="KW-0067">ATP-binding</keyword>
<organism evidence="6 7">
    <name type="scientific">Arthrobacter echini</name>
    <dbReference type="NCBI Taxonomy" id="1529066"/>
    <lineage>
        <taxon>Bacteria</taxon>
        <taxon>Bacillati</taxon>
        <taxon>Actinomycetota</taxon>
        <taxon>Actinomycetes</taxon>
        <taxon>Micrococcales</taxon>
        <taxon>Micrococcaceae</taxon>
        <taxon>Arthrobacter</taxon>
    </lineage>
</organism>
<keyword evidence="3" id="KW-0547">Nucleotide-binding</keyword>
<dbReference type="AlphaFoldDB" id="A0A4S5E043"/>
<dbReference type="RefSeq" id="WP_136455795.1">
    <property type="nucleotide sequence ID" value="NZ_SSWH01000023.1"/>
</dbReference>
<dbReference type="OrthoDB" id="9805514at2"/>
<evidence type="ECO:0000259" key="5">
    <source>
        <dbReference type="PROSITE" id="PS50893"/>
    </source>
</evidence>
<comment type="caution">
    <text evidence="6">The sequence shown here is derived from an EMBL/GenBank/DDBJ whole genome shotgun (WGS) entry which is preliminary data.</text>
</comment>
<dbReference type="GO" id="GO:0016887">
    <property type="term" value="F:ATP hydrolysis activity"/>
    <property type="evidence" value="ECO:0007669"/>
    <property type="project" value="InterPro"/>
</dbReference>
<protein>
    <submittedName>
        <fullName evidence="6">ATP-binding cassette domain-containing protein</fullName>
    </submittedName>
</protein>
<dbReference type="PROSITE" id="PS50893">
    <property type="entry name" value="ABC_TRANSPORTER_2"/>
    <property type="match status" value="1"/>
</dbReference>
<accession>A0A4S5E043</accession>
<name>A0A4S5E043_9MICC</name>
<evidence type="ECO:0000313" key="7">
    <source>
        <dbReference type="Proteomes" id="UP000305233"/>
    </source>
</evidence>
<dbReference type="Pfam" id="PF00005">
    <property type="entry name" value="ABC_tran"/>
    <property type="match status" value="1"/>
</dbReference>
<evidence type="ECO:0000256" key="2">
    <source>
        <dbReference type="ARBA" id="ARBA00022448"/>
    </source>
</evidence>
<comment type="similarity">
    <text evidence="1">Belongs to the ABC transporter superfamily.</text>
</comment>
<reference evidence="6 7" key="1">
    <citation type="submission" date="2019-04" db="EMBL/GenBank/DDBJ databases">
        <authorList>
            <person name="Liu Q."/>
            <person name="Xin Y.-H."/>
        </authorList>
    </citation>
    <scope>NUCLEOTIDE SEQUENCE [LARGE SCALE GENOMIC DNA]</scope>
    <source>
        <strain evidence="6 7">AM23</strain>
    </source>
</reference>
<evidence type="ECO:0000256" key="1">
    <source>
        <dbReference type="ARBA" id="ARBA00005417"/>
    </source>
</evidence>
<dbReference type="InterPro" id="IPR003439">
    <property type="entry name" value="ABC_transporter-like_ATP-bd"/>
</dbReference>
<evidence type="ECO:0000256" key="3">
    <source>
        <dbReference type="ARBA" id="ARBA00022741"/>
    </source>
</evidence>
<dbReference type="PANTHER" id="PTHR43335:SF4">
    <property type="entry name" value="ABC TRANSPORTER, ATP-BINDING PROTEIN"/>
    <property type="match status" value="1"/>
</dbReference>
<sequence>MFPHPMFDRLSLQRRTPMSRCTTAVLPALLIVDGISKRYGQRGVRDISFTISTGTVLALVGPPGSGKTTIVRMIAGITRPDSGSITVDGKPFATVTAPAHTMGLFLSAALIPKDLPALSYLQYVAQTQGIDRARCTAVLHQVGLTPREGRHQVQALPWAQRHRLGIAAALLARPRLLVLDDPVPNLFKAGTEWVTSLIHSLAEDGVGILISSRQEHVLCPVADHLVALDDGVVITQGPSGDYPGAPS</sequence>
<dbReference type="Proteomes" id="UP000305233">
    <property type="component" value="Unassembled WGS sequence"/>
</dbReference>
<evidence type="ECO:0000256" key="4">
    <source>
        <dbReference type="ARBA" id="ARBA00022840"/>
    </source>
</evidence>
<dbReference type="SMART" id="SM00382">
    <property type="entry name" value="AAA"/>
    <property type="match status" value="1"/>
</dbReference>
<feature type="domain" description="ABC transporter" evidence="5">
    <location>
        <begin position="29"/>
        <end position="247"/>
    </location>
</feature>
<dbReference type="GO" id="GO:0005524">
    <property type="term" value="F:ATP binding"/>
    <property type="evidence" value="ECO:0007669"/>
    <property type="project" value="UniProtKB-KW"/>
</dbReference>
<keyword evidence="2" id="KW-0813">Transport</keyword>
<proteinExistence type="inferred from homology"/>
<gene>
    <name evidence="6" type="ORF">E8P82_14670</name>
</gene>
<dbReference type="SUPFAM" id="SSF52540">
    <property type="entry name" value="P-loop containing nucleoside triphosphate hydrolases"/>
    <property type="match status" value="1"/>
</dbReference>